<dbReference type="Proteomes" id="UP000824013">
    <property type="component" value="Unassembled WGS sequence"/>
</dbReference>
<dbReference type="InterPro" id="IPR013320">
    <property type="entry name" value="ConA-like_dom_sf"/>
</dbReference>
<reference evidence="1" key="2">
    <citation type="submission" date="2021-04" db="EMBL/GenBank/DDBJ databases">
        <authorList>
            <person name="Gilroy R."/>
        </authorList>
    </citation>
    <scope>NUCLEOTIDE SEQUENCE</scope>
    <source>
        <strain evidence="1">3204</strain>
    </source>
</reference>
<sequence length="769" mass="85185">MTKRNGLKQLLLIFIGIMLLLVLYLFNHIQIVKADDNADYEYALSHTPKGLNWDNNAFVVADFQKAAEKRLGRPVIVPSNNMFNSSTTNNAQITQSTNPDTKGTSVIKMTNGTYQTGAVWSNRNADNYFDIRHPQKASMWLYFGPDTNPNKDPSKLVGDGMAFVLQNDNNAENSIALSADGIPVNGQALGVWGADWDHGDHSSVAKTTKTAIQNSWALEFDTFVNREKPNSSGTGEGVSFDLDVSGGSSNSNRHIAGNYPALETTYINDMSNFPRYITMNHGNNYKIRPHLVDGQWHHVTITWTPKSDTDHSQGTITYAYNDKNPSTGAPITNDVVQTSFNIDTKNFGLTGDNTKLYWGFTGSTGRYSENNLLVFESIPSFVDAEATPAIYDDSQGGSEITESNNTVDPNSDIRYTYTLNYKGWTKNWDKINAKINVPTHIKFTSGTITYPDSLDNKPHQIDPNVFNNSELKFQLPDKLTPNSRTAIIELHGKTEKNASETLTVPSAHASFEGDNLITDANTIPFKIRSRKLNLDSDSPNIIKVKENEDVNIPAQVTYAGSNNNPYYQNLTVHQKLNNSSTEMQNIVDSSGKFNLPISSDSLEKINTVSFYVTDQDGNTSNTITRQITVGGNLAFDYVQNIVSFKPINGSFTDEILPRLGKWQINVVDSREKGSRWSVQAQADDLVSTDKDKNKLLGNLFYRDANGKNHSIKNGFSVATHTKDTDDTQIKNIADSWTTDSGILLAINKGNKAGIYTSTISWSLIDSIDN</sequence>
<evidence type="ECO:0000313" key="1">
    <source>
        <dbReference type="EMBL" id="HIY93171.1"/>
    </source>
</evidence>
<dbReference type="SUPFAM" id="SSF49899">
    <property type="entry name" value="Concanavalin A-like lectins/glucanases"/>
    <property type="match status" value="1"/>
</dbReference>
<reference evidence="1" key="1">
    <citation type="journal article" date="2021" name="PeerJ">
        <title>Extensive microbial diversity within the chicken gut microbiome revealed by metagenomics and culture.</title>
        <authorList>
            <person name="Gilroy R."/>
            <person name="Ravi A."/>
            <person name="Getino M."/>
            <person name="Pursley I."/>
            <person name="Horton D.L."/>
            <person name="Alikhan N.F."/>
            <person name="Baker D."/>
            <person name="Gharbi K."/>
            <person name="Hall N."/>
            <person name="Watson M."/>
            <person name="Adriaenssens E.M."/>
            <person name="Foster-Nyarko E."/>
            <person name="Jarju S."/>
            <person name="Secka A."/>
            <person name="Antonio M."/>
            <person name="Oren A."/>
            <person name="Chaudhuri R.R."/>
            <person name="La Ragione R."/>
            <person name="Hildebrand F."/>
            <person name="Pallen M.J."/>
        </authorList>
    </citation>
    <scope>NUCLEOTIDE SEQUENCE</scope>
    <source>
        <strain evidence="1">3204</strain>
    </source>
</reference>
<evidence type="ECO:0000313" key="2">
    <source>
        <dbReference type="Proteomes" id="UP000824013"/>
    </source>
</evidence>
<dbReference type="Gene3D" id="2.60.120.200">
    <property type="match status" value="1"/>
</dbReference>
<organism evidence="1 2">
    <name type="scientific">Candidatus Companilactobacillus pullicola</name>
    <dbReference type="NCBI Taxonomy" id="2838523"/>
    <lineage>
        <taxon>Bacteria</taxon>
        <taxon>Bacillati</taxon>
        <taxon>Bacillota</taxon>
        <taxon>Bacilli</taxon>
        <taxon>Lactobacillales</taxon>
        <taxon>Lactobacillaceae</taxon>
        <taxon>Companilactobacillus</taxon>
    </lineage>
</organism>
<proteinExistence type="predicted"/>
<dbReference type="AlphaFoldDB" id="A0A9D1ZMX5"/>
<dbReference type="EMBL" id="DXCM01000072">
    <property type="protein sequence ID" value="HIY93171.1"/>
    <property type="molecule type" value="Genomic_DNA"/>
</dbReference>
<comment type="caution">
    <text evidence="1">The sequence shown here is derived from an EMBL/GenBank/DDBJ whole genome shotgun (WGS) entry which is preliminary data.</text>
</comment>
<name>A0A9D1ZMX5_9LACO</name>
<protein>
    <recommendedName>
        <fullName evidence="3">Extracellular protein</fullName>
    </recommendedName>
</protein>
<accession>A0A9D1ZMX5</accession>
<gene>
    <name evidence="1" type="ORF">H9820_09570</name>
</gene>
<evidence type="ECO:0008006" key="3">
    <source>
        <dbReference type="Google" id="ProtNLM"/>
    </source>
</evidence>